<keyword evidence="10" id="KW-1185">Reference proteome</keyword>
<keyword evidence="6" id="KW-0805">Transcription regulation</keyword>
<dbReference type="GO" id="GO:0000978">
    <property type="term" value="F:RNA polymerase II cis-regulatory region sequence-specific DNA binding"/>
    <property type="evidence" value="ECO:0007669"/>
    <property type="project" value="TreeGrafter"/>
</dbReference>
<evidence type="ECO:0000256" key="8">
    <source>
        <dbReference type="ARBA" id="ARBA00023242"/>
    </source>
</evidence>
<evidence type="ECO:0000313" key="10">
    <source>
        <dbReference type="Proteomes" id="UP000271098"/>
    </source>
</evidence>
<dbReference type="PANTHER" id="PTHR45944">
    <property type="entry name" value="SCHNURRI, ISOFORM F"/>
    <property type="match status" value="1"/>
</dbReference>
<evidence type="ECO:0000256" key="4">
    <source>
        <dbReference type="ARBA" id="ARBA00022771"/>
    </source>
</evidence>
<evidence type="ECO:0000256" key="5">
    <source>
        <dbReference type="ARBA" id="ARBA00022833"/>
    </source>
</evidence>
<dbReference type="InterPro" id="IPR051969">
    <property type="entry name" value="Zinc-finger_DNA-bd_regulators"/>
</dbReference>
<dbReference type="EMBL" id="UYRT01097284">
    <property type="protein sequence ID" value="VDN41211.1"/>
    <property type="molecule type" value="Genomic_DNA"/>
</dbReference>
<keyword evidence="2" id="KW-0479">Metal-binding</keyword>
<keyword evidence="5" id="KW-0862">Zinc</keyword>
<evidence type="ECO:0000313" key="11">
    <source>
        <dbReference type="WBParaSite" id="GPUH_0002328501-mRNA-1"/>
    </source>
</evidence>
<organism evidence="11">
    <name type="scientific">Gongylonema pulchrum</name>
    <dbReference type="NCBI Taxonomy" id="637853"/>
    <lineage>
        <taxon>Eukaryota</taxon>
        <taxon>Metazoa</taxon>
        <taxon>Ecdysozoa</taxon>
        <taxon>Nematoda</taxon>
        <taxon>Chromadorea</taxon>
        <taxon>Rhabditida</taxon>
        <taxon>Spirurina</taxon>
        <taxon>Spiruromorpha</taxon>
        <taxon>Spiruroidea</taxon>
        <taxon>Gongylonematidae</taxon>
        <taxon>Gongylonema</taxon>
    </lineage>
</organism>
<keyword evidence="7" id="KW-0804">Transcription</keyword>
<dbReference type="GO" id="GO:0005634">
    <property type="term" value="C:nucleus"/>
    <property type="evidence" value="ECO:0007669"/>
    <property type="project" value="UniProtKB-SubCell"/>
</dbReference>
<dbReference type="GO" id="GO:0008270">
    <property type="term" value="F:zinc ion binding"/>
    <property type="evidence" value="ECO:0007669"/>
    <property type="project" value="UniProtKB-KW"/>
</dbReference>
<dbReference type="Proteomes" id="UP000271098">
    <property type="component" value="Unassembled WGS sequence"/>
</dbReference>
<reference evidence="11" key="1">
    <citation type="submission" date="2016-06" db="UniProtKB">
        <authorList>
            <consortium name="WormBaseParasite"/>
        </authorList>
    </citation>
    <scope>IDENTIFICATION</scope>
</reference>
<evidence type="ECO:0000313" key="9">
    <source>
        <dbReference type="EMBL" id="VDN41211.1"/>
    </source>
</evidence>
<sequence length="153" mass="16288">MFGPGVVRMRQTVAAAAAAAGANSQSVIATFAQEHSSVAASTSATISASSVTVTSTTTTNARRTAVTSKLEKENAAVCEGSSRNAIQLDEKRVQRVVEVSANEPSKTLSQKIAGGYCTDELYVYVRGRGRGRYVCDRCGIRCKKPSMLKKHIR</sequence>
<evidence type="ECO:0000256" key="6">
    <source>
        <dbReference type="ARBA" id="ARBA00023015"/>
    </source>
</evidence>
<dbReference type="WBParaSite" id="GPUH_0002328501-mRNA-1">
    <property type="protein sequence ID" value="GPUH_0002328501-mRNA-1"/>
    <property type="gene ID" value="GPUH_0002328501"/>
</dbReference>
<keyword evidence="4" id="KW-0863">Zinc-finger</keyword>
<dbReference type="PANTHER" id="PTHR45944:SF2">
    <property type="entry name" value="SCHNURRI, ISOFORM F"/>
    <property type="match status" value="1"/>
</dbReference>
<keyword evidence="8" id="KW-0539">Nucleus</keyword>
<proteinExistence type="predicted"/>
<dbReference type="FunFam" id="3.30.160.60:FF:000594">
    <property type="entry name" value="Transcription factor HIVEP2"/>
    <property type="match status" value="1"/>
</dbReference>
<evidence type="ECO:0000256" key="3">
    <source>
        <dbReference type="ARBA" id="ARBA00022737"/>
    </source>
</evidence>
<dbReference type="Gene3D" id="3.30.160.60">
    <property type="entry name" value="Classic Zinc Finger"/>
    <property type="match status" value="1"/>
</dbReference>
<dbReference type="GO" id="GO:0000981">
    <property type="term" value="F:DNA-binding transcription factor activity, RNA polymerase II-specific"/>
    <property type="evidence" value="ECO:0007669"/>
    <property type="project" value="TreeGrafter"/>
</dbReference>
<evidence type="ECO:0000256" key="1">
    <source>
        <dbReference type="ARBA" id="ARBA00004123"/>
    </source>
</evidence>
<comment type="subcellular location">
    <subcellularLocation>
        <location evidence="1">Nucleus</location>
    </subcellularLocation>
</comment>
<keyword evidence="3" id="KW-0677">Repeat</keyword>
<name>A0A183EQL4_9BILA</name>
<evidence type="ECO:0000256" key="7">
    <source>
        <dbReference type="ARBA" id="ARBA00023163"/>
    </source>
</evidence>
<protein>
    <submittedName>
        <fullName evidence="11">C2H2-type domain-containing protein</fullName>
    </submittedName>
</protein>
<reference evidence="9 10" key="2">
    <citation type="submission" date="2018-11" db="EMBL/GenBank/DDBJ databases">
        <authorList>
            <consortium name="Pathogen Informatics"/>
        </authorList>
    </citation>
    <scope>NUCLEOTIDE SEQUENCE [LARGE SCALE GENOMIC DNA]</scope>
</reference>
<gene>
    <name evidence="9" type="ORF">GPUH_LOCUS23254</name>
</gene>
<accession>A0A183EQL4</accession>
<dbReference type="AlphaFoldDB" id="A0A183EQL4"/>
<evidence type="ECO:0000256" key="2">
    <source>
        <dbReference type="ARBA" id="ARBA00022723"/>
    </source>
</evidence>
<dbReference type="OrthoDB" id="10042249at2759"/>